<sequence>MKKRIFSGIQPSGNLYKDKTPKTIQDRQDALFKSMSAGQKIHLASNFFNFARNLNELNKNGTRKTAARIR</sequence>
<evidence type="ECO:0000313" key="2">
    <source>
        <dbReference type="Proteomes" id="UP000229561"/>
    </source>
</evidence>
<name>A0A2M7IJ64_9BACT</name>
<gene>
    <name evidence="1" type="ORF">CO001_00750</name>
</gene>
<reference evidence="2" key="1">
    <citation type="submission" date="2017-09" db="EMBL/GenBank/DDBJ databases">
        <title>Depth-based differentiation of microbial function through sediment-hosted aquifers and enrichment of novel symbionts in the deep terrestrial subsurface.</title>
        <authorList>
            <person name="Probst A.J."/>
            <person name="Ladd B."/>
            <person name="Jarett J.K."/>
            <person name="Geller-Mcgrath D.E."/>
            <person name="Sieber C.M.K."/>
            <person name="Emerson J.B."/>
            <person name="Anantharaman K."/>
            <person name="Thomas B.C."/>
            <person name="Malmstrom R."/>
            <person name="Stieglmeier M."/>
            <person name="Klingl A."/>
            <person name="Woyke T."/>
            <person name="Ryan C.M."/>
            <person name="Banfield J.F."/>
        </authorList>
    </citation>
    <scope>NUCLEOTIDE SEQUENCE [LARGE SCALE GENOMIC DNA]</scope>
</reference>
<comment type="caution">
    <text evidence="1">The sequence shown here is derived from an EMBL/GenBank/DDBJ whole genome shotgun (WGS) entry which is preliminary data.</text>
</comment>
<protein>
    <submittedName>
        <fullName evidence="1">Uncharacterized protein</fullName>
    </submittedName>
</protein>
<dbReference type="AlphaFoldDB" id="A0A2M7IJ64"/>
<evidence type="ECO:0000313" key="1">
    <source>
        <dbReference type="EMBL" id="PIW76554.1"/>
    </source>
</evidence>
<accession>A0A2M7IJ64</accession>
<proteinExistence type="predicted"/>
<organism evidence="1 2">
    <name type="scientific">Candidatus Portnoybacteria bacterium CG_4_8_14_3_um_filter_40_10</name>
    <dbReference type="NCBI Taxonomy" id="1974801"/>
    <lineage>
        <taxon>Bacteria</taxon>
        <taxon>Candidatus Portnoyibacteriota</taxon>
    </lineage>
</organism>
<dbReference type="Proteomes" id="UP000229561">
    <property type="component" value="Unassembled WGS sequence"/>
</dbReference>
<dbReference type="EMBL" id="PFGY01000023">
    <property type="protein sequence ID" value="PIW76554.1"/>
    <property type="molecule type" value="Genomic_DNA"/>
</dbReference>